<feature type="repeat" description="TPR" evidence="4">
    <location>
        <begin position="228"/>
        <end position="261"/>
    </location>
</feature>
<dbReference type="Gene3D" id="1.25.40.10">
    <property type="entry name" value="Tetratricopeptide repeat domain"/>
    <property type="match status" value="1"/>
</dbReference>
<feature type="chain" id="PRO_5012394483" description="peptidylprolyl isomerase" evidence="5">
    <location>
        <begin position="16"/>
        <end position="334"/>
    </location>
</feature>
<feature type="signal peptide" evidence="5">
    <location>
        <begin position="1"/>
        <end position="15"/>
    </location>
</feature>
<reference evidence="7 8" key="1">
    <citation type="submission" date="2016-07" db="EMBL/GenBank/DDBJ databases">
        <title>Pervasive Adenine N6-methylation of Active Genes in Fungi.</title>
        <authorList>
            <consortium name="DOE Joint Genome Institute"/>
            <person name="Mondo S.J."/>
            <person name="Dannebaum R.O."/>
            <person name="Kuo R.C."/>
            <person name="Labutti K."/>
            <person name="Haridas S."/>
            <person name="Kuo A."/>
            <person name="Salamov A."/>
            <person name="Ahrendt S.R."/>
            <person name="Lipzen A."/>
            <person name="Sullivan W."/>
            <person name="Andreopoulos W.B."/>
            <person name="Clum A."/>
            <person name="Lindquist E."/>
            <person name="Daum C."/>
            <person name="Ramamoorthy G.K."/>
            <person name="Gryganskyi A."/>
            <person name="Culley D."/>
            <person name="Magnuson J.K."/>
            <person name="James T.Y."/>
            <person name="O'Malley M.A."/>
            <person name="Stajich J.E."/>
            <person name="Spatafora J.W."/>
            <person name="Visel A."/>
            <person name="Grigoriev I.V."/>
        </authorList>
    </citation>
    <scope>NUCLEOTIDE SEQUENCE [LARGE SCALE GENOMIC DNA]</scope>
    <source>
        <strain evidence="7 8">NRRL 1336</strain>
    </source>
</reference>
<dbReference type="InterPro" id="IPR046357">
    <property type="entry name" value="PPIase_dom_sf"/>
</dbReference>
<evidence type="ECO:0000256" key="2">
    <source>
        <dbReference type="ARBA" id="ARBA00022803"/>
    </source>
</evidence>
<proteinExistence type="predicted"/>
<keyword evidence="3" id="KW-0413">Isomerase</keyword>
<accession>A0A1X2IRI8</accession>
<keyword evidence="1" id="KW-0677">Repeat</keyword>
<dbReference type="SUPFAM" id="SSF48452">
    <property type="entry name" value="TPR-like"/>
    <property type="match status" value="1"/>
</dbReference>
<comment type="caution">
    <text evidence="7">The sequence shown here is derived from an EMBL/GenBank/DDBJ whole genome shotgun (WGS) entry which is preliminary data.</text>
</comment>
<protein>
    <recommendedName>
        <fullName evidence="3">peptidylprolyl isomerase</fullName>
        <ecNumber evidence="3">5.2.1.8</ecNumber>
    </recommendedName>
</protein>
<dbReference type="Gene3D" id="3.10.50.40">
    <property type="match status" value="1"/>
</dbReference>
<evidence type="ECO:0000313" key="8">
    <source>
        <dbReference type="Proteomes" id="UP000193560"/>
    </source>
</evidence>
<evidence type="ECO:0000256" key="4">
    <source>
        <dbReference type="PROSITE-ProRule" id="PRU00339"/>
    </source>
</evidence>
<keyword evidence="5" id="KW-0732">Signal</keyword>
<organism evidence="7 8">
    <name type="scientific">Absidia repens</name>
    <dbReference type="NCBI Taxonomy" id="90262"/>
    <lineage>
        <taxon>Eukaryota</taxon>
        <taxon>Fungi</taxon>
        <taxon>Fungi incertae sedis</taxon>
        <taxon>Mucoromycota</taxon>
        <taxon>Mucoromycotina</taxon>
        <taxon>Mucoromycetes</taxon>
        <taxon>Mucorales</taxon>
        <taxon>Cunninghamellaceae</taxon>
        <taxon>Absidia</taxon>
    </lineage>
</organism>
<evidence type="ECO:0000313" key="7">
    <source>
        <dbReference type="EMBL" id="ORZ21157.1"/>
    </source>
</evidence>
<evidence type="ECO:0000256" key="5">
    <source>
        <dbReference type="SAM" id="SignalP"/>
    </source>
</evidence>
<dbReference type="EMBL" id="MCGE01000005">
    <property type="protein sequence ID" value="ORZ21157.1"/>
    <property type="molecule type" value="Genomic_DNA"/>
</dbReference>
<dbReference type="SMART" id="SM00028">
    <property type="entry name" value="TPR"/>
    <property type="match status" value="2"/>
</dbReference>
<sequence length="334" mass="38136">MLNLAFFFFLPCAIGDKIPIFCGRAILFLNPLHLLPSTKIMENTNTDNNIIKLTEDGKVTKRIIKEGTGRQADKSSTVTIHFESYLAKSGVKYDSSRDRELPLTIDFTEDESKVIKGWEIAIPTMKIGEVAEITCSYKYGYGVEGLYPLVPPKSKIRAQVALLSAWHRMTTPRERLDEALVKKEEGSMFFKSGEIDIALLAYIAARRYVIDLWDCSPEDLKECRLLTIAIQLNISACYMKLRKWADAVDTLNYVLERDPKNVKAFYRLGQVYMEQLEYDQGILVVNEGLTVRIYKTEHKQMIYKKIDPLCLLFCSSSIANPRRSSSDKYSGHIE</sequence>
<evidence type="ECO:0000256" key="3">
    <source>
        <dbReference type="PROSITE-ProRule" id="PRU00277"/>
    </source>
</evidence>
<dbReference type="InterPro" id="IPR019734">
    <property type="entry name" value="TPR_rpt"/>
</dbReference>
<evidence type="ECO:0000259" key="6">
    <source>
        <dbReference type="PROSITE" id="PS50059"/>
    </source>
</evidence>
<dbReference type="InterPro" id="IPR050754">
    <property type="entry name" value="FKBP4/5/8-like"/>
</dbReference>
<comment type="catalytic activity">
    <reaction evidence="3">
        <text>[protein]-peptidylproline (omega=180) = [protein]-peptidylproline (omega=0)</text>
        <dbReference type="Rhea" id="RHEA:16237"/>
        <dbReference type="Rhea" id="RHEA-COMP:10747"/>
        <dbReference type="Rhea" id="RHEA-COMP:10748"/>
        <dbReference type="ChEBI" id="CHEBI:83833"/>
        <dbReference type="ChEBI" id="CHEBI:83834"/>
        <dbReference type="EC" id="5.2.1.8"/>
    </reaction>
</comment>
<name>A0A1X2IRI8_9FUNG</name>
<dbReference type="EC" id="5.2.1.8" evidence="3"/>
<dbReference type="GO" id="GO:0003755">
    <property type="term" value="F:peptidyl-prolyl cis-trans isomerase activity"/>
    <property type="evidence" value="ECO:0007669"/>
    <property type="project" value="UniProtKB-KW"/>
</dbReference>
<dbReference type="PROSITE" id="PS50005">
    <property type="entry name" value="TPR"/>
    <property type="match status" value="1"/>
</dbReference>
<dbReference type="OrthoDB" id="1902587at2759"/>
<evidence type="ECO:0000256" key="1">
    <source>
        <dbReference type="ARBA" id="ARBA00022737"/>
    </source>
</evidence>
<dbReference type="InterPro" id="IPR001179">
    <property type="entry name" value="PPIase_FKBP_dom"/>
</dbReference>
<dbReference type="STRING" id="90262.A0A1X2IRI8"/>
<gene>
    <name evidence="7" type="ORF">BCR42DRAFT_406928</name>
</gene>
<dbReference type="Pfam" id="PF00254">
    <property type="entry name" value="FKBP_C"/>
    <property type="match status" value="1"/>
</dbReference>
<dbReference type="PROSITE" id="PS50059">
    <property type="entry name" value="FKBP_PPIASE"/>
    <property type="match status" value="1"/>
</dbReference>
<keyword evidence="8" id="KW-1185">Reference proteome</keyword>
<dbReference type="Proteomes" id="UP000193560">
    <property type="component" value="Unassembled WGS sequence"/>
</dbReference>
<keyword evidence="2 4" id="KW-0802">TPR repeat</keyword>
<dbReference type="SUPFAM" id="SSF54534">
    <property type="entry name" value="FKBP-like"/>
    <property type="match status" value="1"/>
</dbReference>
<feature type="domain" description="PPIase FKBP-type" evidence="6">
    <location>
        <begin position="75"/>
        <end position="166"/>
    </location>
</feature>
<dbReference type="AlphaFoldDB" id="A0A1X2IRI8"/>
<keyword evidence="3" id="KW-0697">Rotamase</keyword>
<dbReference type="InterPro" id="IPR011990">
    <property type="entry name" value="TPR-like_helical_dom_sf"/>
</dbReference>
<dbReference type="PANTHER" id="PTHR46512">
    <property type="entry name" value="PEPTIDYLPROLYL ISOMERASE"/>
    <property type="match status" value="1"/>
</dbReference>